<sequence length="229" mass="25355">MKATSDMTPSKMPHRDGPRSLEHDACDENTRVPLLSAAPVCTTPHKSCNCQLRLVMLQVSECPGMLSSCQSDRDRGWVLQELYIEDQGEMGDRGSRGMCSCAVSDGFLSLGLQHGARLVAVSSRWMTSHPAPSDNNPSNHHNRCQFKKQEHLYAVAPRAHVWDHMSRCTPSSLYMVRGMEVTLKAQGLDNVSKARSSQQVEVQTGPTPEAPREGSDGCRLQAWPKFDPH</sequence>
<feature type="region of interest" description="Disordered" evidence="1">
    <location>
        <begin position="190"/>
        <end position="229"/>
    </location>
</feature>
<protein>
    <submittedName>
        <fullName evidence="2">Uncharacterized protein</fullName>
    </submittedName>
</protein>
<feature type="compositionally biased region" description="Basic and acidic residues" evidence="1">
    <location>
        <begin position="13"/>
        <end position="24"/>
    </location>
</feature>
<proteinExistence type="predicted"/>
<evidence type="ECO:0000313" key="2">
    <source>
        <dbReference type="EMBL" id="CAB1419582.1"/>
    </source>
</evidence>
<feature type="region of interest" description="Disordered" evidence="1">
    <location>
        <begin position="1"/>
        <end position="24"/>
    </location>
</feature>
<dbReference type="EMBL" id="CADEAL010000399">
    <property type="protein sequence ID" value="CAB1419582.1"/>
    <property type="molecule type" value="Genomic_DNA"/>
</dbReference>
<reference evidence="2" key="1">
    <citation type="submission" date="2020-03" db="EMBL/GenBank/DDBJ databases">
        <authorList>
            <person name="Weist P."/>
        </authorList>
    </citation>
    <scope>NUCLEOTIDE SEQUENCE</scope>
</reference>
<dbReference type="Proteomes" id="UP001153269">
    <property type="component" value="Unassembled WGS sequence"/>
</dbReference>
<name>A0A9N7YB37_PLEPL</name>
<comment type="caution">
    <text evidence="2">The sequence shown here is derived from an EMBL/GenBank/DDBJ whole genome shotgun (WGS) entry which is preliminary data.</text>
</comment>
<organism evidence="2 3">
    <name type="scientific">Pleuronectes platessa</name>
    <name type="common">European plaice</name>
    <dbReference type="NCBI Taxonomy" id="8262"/>
    <lineage>
        <taxon>Eukaryota</taxon>
        <taxon>Metazoa</taxon>
        <taxon>Chordata</taxon>
        <taxon>Craniata</taxon>
        <taxon>Vertebrata</taxon>
        <taxon>Euteleostomi</taxon>
        <taxon>Actinopterygii</taxon>
        <taxon>Neopterygii</taxon>
        <taxon>Teleostei</taxon>
        <taxon>Neoteleostei</taxon>
        <taxon>Acanthomorphata</taxon>
        <taxon>Carangaria</taxon>
        <taxon>Pleuronectiformes</taxon>
        <taxon>Pleuronectoidei</taxon>
        <taxon>Pleuronectidae</taxon>
        <taxon>Pleuronectes</taxon>
    </lineage>
</organism>
<evidence type="ECO:0000313" key="3">
    <source>
        <dbReference type="Proteomes" id="UP001153269"/>
    </source>
</evidence>
<keyword evidence="3" id="KW-1185">Reference proteome</keyword>
<accession>A0A9N7YB37</accession>
<gene>
    <name evidence="2" type="ORF">PLEPLA_LOCUS7430</name>
</gene>
<evidence type="ECO:0000256" key="1">
    <source>
        <dbReference type="SAM" id="MobiDB-lite"/>
    </source>
</evidence>
<feature type="compositionally biased region" description="Polar residues" evidence="1">
    <location>
        <begin position="193"/>
        <end position="206"/>
    </location>
</feature>
<dbReference type="AlphaFoldDB" id="A0A9N7YB37"/>